<dbReference type="EC" id="2.1.2.2" evidence="2"/>
<feature type="domain" description="Formyl transferase N-terminal" evidence="5">
    <location>
        <begin position="60"/>
        <end position="166"/>
    </location>
</feature>
<dbReference type="PANTHER" id="PTHR43369:SF2">
    <property type="entry name" value="PHOSPHORIBOSYLGLYCINAMIDE FORMYLTRANSFERASE"/>
    <property type="match status" value="1"/>
</dbReference>
<dbReference type="RefSeq" id="WP_199114918.1">
    <property type="nucleotide sequence ID" value="NZ_JAELVQ010000009.1"/>
</dbReference>
<dbReference type="GO" id="GO:0005829">
    <property type="term" value="C:cytosol"/>
    <property type="evidence" value="ECO:0007669"/>
    <property type="project" value="TreeGrafter"/>
</dbReference>
<evidence type="ECO:0000256" key="4">
    <source>
        <dbReference type="ARBA" id="ARBA00022755"/>
    </source>
</evidence>
<dbReference type="Gene3D" id="3.40.50.12230">
    <property type="match status" value="1"/>
</dbReference>
<dbReference type="EMBL" id="JAELVQ010000009">
    <property type="protein sequence ID" value="MBJ6368154.1"/>
    <property type="molecule type" value="Genomic_DNA"/>
</dbReference>
<evidence type="ECO:0000256" key="1">
    <source>
        <dbReference type="ARBA" id="ARBA00005054"/>
    </source>
</evidence>
<accession>A0A8J7LMZ1</accession>
<dbReference type="GO" id="GO:0004644">
    <property type="term" value="F:phosphoribosylglycinamide formyltransferase activity"/>
    <property type="evidence" value="ECO:0007669"/>
    <property type="project" value="UniProtKB-EC"/>
</dbReference>
<evidence type="ECO:0000256" key="2">
    <source>
        <dbReference type="ARBA" id="ARBA00012254"/>
    </source>
</evidence>
<dbReference type="Proteomes" id="UP000610931">
    <property type="component" value="Unassembled WGS sequence"/>
</dbReference>
<comment type="pathway">
    <text evidence="1">Purine metabolism; IMP biosynthesis via de novo pathway; N(2)-formyl-N(1)-(5-phospho-D-ribosyl)glycinamide from N(1)-(5-phospho-D-ribosyl)glycinamide (10-formyl THF route): step 1/1.</text>
</comment>
<evidence type="ECO:0000256" key="3">
    <source>
        <dbReference type="ARBA" id="ARBA00022679"/>
    </source>
</evidence>
<evidence type="ECO:0000259" key="5">
    <source>
        <dbReference type="Pfam" id="PF00551"/>
    </source>
</evidence>
<organism evidence="6 7">
    <name type="scientific">Snuella sedimenti</name>
    <dbReference type="NCBI Taxonomy" id="2798802"/>
    <lineage>
        <taxon>Bacteria</taxon>
        <taxon>Pseudomonadati</taxon>
        <taxon>Bacteroidota</taxon>
        <taxon>Flavobacteriia</taxon>
        <taxon>Flavobacteriales</taxon>
        <taxon>Flavobacteriaceae</taxon>
        <taxon>Snuella</taxon>
    </lineage>
</organism>
<dbReference type="CDD" id="cd08369">
    <property type="entry name" value="FMT_core"/>
    <property type="match status" value="1"/>
</dbReference>
<evidence type="ECO:0000313" key="7">
    <source>
        <dbReference type="Proteomes" id="UP000610931"/>
    </source>
</evidence>
<keyword evidence="4" id="KW-0658">Purine biosynthesis</keyword>
<reference evidence="6" key="1">
    <citation type="submission" date="2020-12" db="EMBL/GenBank/DDBJ databases">
        <title>Snuella sp. nov., isolated from sediment in Incheon.</title>
        <authorList>
            <person name="Kim W."/>
        </authorList>
    </citation>
    <scope>NUCLEOTIDE SEQUENCE</scope>
    <source>
        <strain evidence="6">CAU 1569</strain>
    </source>
</reference>
<dbReference type="SUPFAM" id="SSF53328">
    <property type="entry name" value="Formyltransferase"/>
    <property type="match status" value="1"/>
</dbReference>
<gene>
    <name evidence="6" type="ORF">JF259_08640</name>
</gene>
<dbReference type="InterPro" id="IPR036477">
    <property type="entry name" value="Formyl_transf_N_sf"/>
</dbReference>
<keyword evidence="7" id="KW-1185">Reference proteome</keyword>
<dbReference type="GO" id="GO:0006189">
    <property type="term" value="P:'de novo' IMP biosynthetic process"/>
    <property type="evidence" value="ECO:0007669"/>
    <property type="project" value="TreeGrafter"/>
</dbReference>
<dbReference type="AlphaFoldDB" id="A0A8J7LMZ1"/>
<name>A0A8J7LMZ1_9FLAO</name>
<protein>
    <recommendedName>
        <fullName evidence="2">phosphoribosylglycinamide formyltransferase 1</fullName>
        <ecNumber evidence="2">2.1.2.2</ecNumber>
    </recommendedName>
</protein>
<comment type="caution">
    <text evidence="6">The sequence shown here is derived from an EMBL/GenBank/DDBJ whole genome shotgun (WGS) entry which is preliminary data.</text>
</comment>
<sequence>MRIAFAASRNLAVEIIRWIDTNKSLYDIELVGGIAPSFKGWWDEQVKHVYEELKIPVYSSIEELIEQTSPDLIFSLNYWKLISSECISKVKKGIINIHHSHLLRFKGRYSTSWAIINARKDNYWKHGTTLHYIDEKLDEGKIIASSSCPIEEKDTAETLFNKVEILAVDLFKEKFKDILNGVESFLEPSEMTYYYDKDSNKNLKLDPESSIEEIYDFVRGWSFKDRPKPYFEYNGQKMYLSLNDV</sequence>
<dbReference type="Pfam" id="PF00551">
    <property type="entry name" value="Formyl_trans_N"/>
    <property type="match status" value="1"/>
</dbReference>
<dbReference type="InterPro" id="IPR002376">
    <property type="entry name" value="Formyl_transf_N"/>
</dbReference>
<dbReference type="PANTHER" id="PTHR43369">
    <property type="entry name" value="PHOSPHORIBOSYLGLYCINAMIDE FORMYLTRANSFERASE"/>
    <property type="match status" value="1"/>
</dbReference>
<evidence type="ECO:0000313" key="6">
    <source>
        <dbReference type="EMBL" id="MBJ6368154.1"/>
    </source>
</evidence>
<proteinExistence type="predicted"/>
<keyword evidence="3" id="KW-0808">Transferase</keyword>